<sequence length="97" mass="11057">MSVYFFAAIDRKDLDIYGQYETAGFESIAKYNVEALAVTDALELIEGGLPGHRIILLKFDDRAALRRWYDSPEYQRAIPLRHRSADTPVMISFEGLS</sequence>
<gene>
    <name evidence="2" type="ORF">ASILVAE211_22005</name>
</gene>
<dbReference type="InterPro" id="IPR010753">
    <property type="entry name" value="DUF1330"/>
</dbReference>
<keyword evidence="3" id="KW-1185">Reference proteome</keyword>
<dbReference type="InterPro" id="IPR011008">
    <property type="entry name" value="Dimeric_a/b-barrel"/>
</dbReference>
<dbReference type="PANTHER" id="PTHR41521">
    <property type="match status" value="1"/>
</dbReference>
<proteinExistence type="predicted"/>
<dbReference type="Pfam" id="PF07045">
    <property type="entry name" value="DUF1330"/>
    <property type="match status" value="1"/>
</dbReference>
<dbReference type="SUPFAM" id="SSF54909">
    <property type="entry name" value="Dimeric alpha+beta barrel"/>
    <property type="match status" value="1"/>
</dbReference>
<dbReference type="AlphaFoldDB" id="A0A963YVE7"/>
<dbReference type="Proteomes" id="UP000708298">
    <property type="component" value="Unassembled WGS sequence"/>
</dbReference>
<protein>
    <submittedName>
        <fullName evidence="2">DUF1330 domain-containing protein</fullName>
    </submittedName>
</protein>
<dbReference type="RefSeq" id="WP_227323526.1">
    <property type="nucleotide sequence ID" value="NZ_JAESVB010000019.1"/>
</dbReference>
<evidence type="ECO:0000259" key="1">
    <source>
        <dbReference type="Pfam" id="PF07045"/>
    </source>
</evidence>
<evidence type="ECO:0000313" key="2">
    <source>
        <dbReference type="EMBL" id="MCB8877882.1"/>
    </source>
</evidence>
<evidence type="ECO:0000313" key="3">
    <source>
        <dbReference type="Proteomes" id="UP000708298"/>
    </source>
</evidence>
<reference evidence="2" key="2">
    <citation type="submission" date="2021-01" db="EMBL/GenBank/DDBJ databases">
        <authorList>
            <person name="Mieszkin S."/>
            <person name="Pouder E."/>
            <person name="Alain K."/>
        </authorList>
    </citation>
    <scope>NUCLEOTIDE SEQUENCE</scope>
    <source>
        <strain evidence="2">HW T2.11</strain>
    </source>
</reference>
<organism evidence="2 3">
    <name type="scientific">Acidisoma silvae</name>
    <dbReference type="NCBI Taxonomy" id="2802396"/>
    <lineage>
        <taxon>Bacteria</taxon>
        <taxon>Pseudomonadati</taxon>
        <taxon>Pseudomonadota</taxon>
        <taxon>Alphaproteobacteria</taxon>
        <taxon>Acetobacterales</taxon>
        <taxon>Acidocellaceae</taxon>
        <taxon>Acidisoma</taxon>
    </lineage>
</organism>
<accession>A0A963YVE7</accession>
<feature type="domain" description="DUF1330" evidence="1">
    <location>
        <begin position="3"/>
        <end position="91"/>
    </location>
</feature>
<dbReference type="PANTHER" id="PTHR41521:SF4">
    <property type="entry name" value="BLR0684 PROTEIN"/>
    <property type="match status" value="1"/>
</dbReference>
<name>A0A963YVE7_9PROT</name>
<dbReference type="EMBL" id="JAESVB010000019">
    <property type="protein sequence ID" value="MCB8877882.1"/>
    <property type="molecule type" value="Genomic_DNA"/>
</dbReference>
<reference evidence="2" key="1">
    <citation type="journal article" date="2021" name="Microorganisms">
        <title>Acidisoma silvae sp. nov. and Acidisomacellulosilytica sp. nov., Two Acidophilic Bacteria Isolated from Decaying Wood, Hydrolyzing Cellulose and Producing Poly-3-hydroxybutyrate.</title>
        <authorList>
            <person name="Mieszkin S."/>
            <person name="Pouder E."/>
            <person name="Uroz S."/>
            <person name="Simon-Colin C."/>
            <person name="Alain K."/>
        </authorList>
    </citation>
    <scope>NUCLEOTIDE SEQUENCE</scope>
    <source>
        <strain evidence="2">HW T2.11</strain>
    </source>
</reference>
<comment type="caution">
    <text evidence="2">The sequence shown here is derived from an EMBL/GenBank/DDBJ whole genome shotgun (WGS) entry which is preliminary data.</text>
</comment>
<dbReference type="Gene3D" id="3.30.70.100">
    <property type="match status" value="1"/>
</dbReference>